<accession>A0A8K0UZ60</accession>
<dbReference type="AlphaFoldDB" id="A0A8K0UZ60"/>
<dbReference type="Gene3D" id="3.40.970.10">
    <property type="entry name" value="Ribonuclease H1, N-terminal domain"/>
    <property type="match status" value="1"/>
</dbReference>
<feature type="compositionally biased region" description="Polar residues" evidence="1">
    <location>
        <begin position="303"/>
        <end position="313"/>
    </location>
</feature>
<dbReference type="EMBL" id="JAEVFJ010000002">
    <property type="protein sequence ID" value="KAH8107248.1"/>
    <property type="molecule type" value="Genomic_DNA"/>
</dbReference>
<dbReference type="InterPro" id="IPR011320">
    <property type="entry name" value="RNase_H1_N"/>
</dbReference>
<feature type="compositionally biased region" description="Low complexity" evidence="1">
    <location>
        <begin position="235"/>
        <end position="249"/>
    </location>
</feature>
<feature type="compositionally biased region" description="Low complexity" evidence="1">
    <location>
        <begin position="140"/>
        <end position="172"/>
    </location>
</feature>
<comment type="caution">
    <text evidence="3">The sequence shown here is derived from an EMBL/GenBank/DDBJ whole genome shotgun (WGS) entry which is preliminary data.</text>
</comment>
<feature type="region of interest" description="Disordered" evidence="1">
    <location>
        <begin position="569"/>
        <end position="588"/>
    </location>
</feature>
<evidence type="ECO:0000259" key="2">
    <source>
        <dbReference type="Pfam" id="PF01693"/>
    </source>
</evidence>
<dbReference type="InterPro" id="IPR009027">
    <property type="entry name" value="Ribosomal_bL9/RNase_H1_N"/>
</dbReference>
<feature type="region of interest" description="Disordered" evidence="1">
    <location>
        <begin position="504"/>
        <end position="541"/>
    </location>
</feature>
<sequence>MAKKKAAYVVSVGLSPGVYTNWLDAAPQVLNVPGSIYKGYSTLAEAQTAFGEQRLRGRVKVIRAGNSSDDSDDLPSRHAVPAQRAQPVRRDPTAGSVASPTLTRAPMPTTQRSSPQSSTLRRRYASELSSPATGVTVELSEQLSHISISPSSSRRSEITQSPTSPSVASQSRSARRAHQNIVFALSSPMTDQTQVLSSSRTSSTPNARVPPPTKVARGEESGHTPRSSRHHTEFQSPLSPQVSSPSVASTRVSTRQSDDSRIHSSRSNYMSLDETRSVRSRASARSATHPSVGIHRDVANGRGRSSTASSPATDVTIAEPSMEGSILSTSSPSLYPATTASFHTFNNTTTSSHSALSPSQRSTMPEIMDVSESSEDEAERPWSPATNVTYEEPGSPDFHSTPVPMFEESEQENNDGEHGYATAPSSPRSSIEEIESISGSPAFVSTPISSTLSPRIAYTPSTPSSSVYYSHSRANSTSVVSASSSSSAARSAQTTHIEVRRVFSEAQVQTSPRPAQTPPIRRMATSQAQVQTGSPQQPSHRHVAGYCRECHQPLQPPRQVVPGTGRSGDVTVPASPILPPAKSLRGSEREREQDLGGFSVNALGLTQSEYLAVGTSPMYDPRSPLGRSTSLPAGAVGFGRPSPTLYDGRIQTVVRR</sequence>
<dbReference type="Pfam" id="PF01693">
    <property type="entry name" value="Cauli_VI"/>
    <property type="match status" value="1"/>
</dbReference>
<evidence type="ECO:0000313" key="3">
    <source>
        <dbReference type="EMBL" id="KAH8107248.1"/>
    </source>
</evidence>
<dbReference type="SUPFAM" id="SSF55658">
    <property type="entry name" value="L9 N-domain-like"/>
    <property type="match status" value="1"/>
</dbReference>
<dbReference type="InterPro" id="IPR037056">
    <property type="entry name" value="RNase_H1_N_sf"/>
</dbReference>
<dbReference type="OrthoDB" id="3270804at2759"/>
<dbReference type="Proteomes" id="UP000813824">
    <property type="component" value="Unassembled WGS sequence"/>
</dbReference>
<name>A0A8K0UZ60_9AGAR</name>
<feature type="compositionally biased region" description="Polar residues" evidence="1">
    <location>
        <begin position="187"/>
        <end position="206"/>
    </location>
</feature>
<feature type="region of interest" description="Disordered" evidence="1">
    <location>
        <begin position="65"/>
        <end position="317"/>
    </location>
</feature>
<proteinExistence type="predicted"/>
<feature type="domain" description="Ribonuclease H1 N-terminal" evidence="2">
    <location>
        <begin position="7"/>
        <end position="48"/>
    </location>
</feature>
<evidence type="ECO:0000313" key="4">
    <source>
        <dbReference type="Proteomes" id="UP000813824"/>
    </source>
</evidence>
<keyword evidence="4" id="KW-1185">Reference proteome</keyword>
<feature type="compositionally biased region" description="Low complexity" evidence="1">
    <location>
        <begin position="108"/>
        <end position="119"/>
    </location>
</feature>
<gene>
    <name evidence="3" type="ORF">BXZ70DRAFT_286355</name>
</gene>
<evidence type="ECO:0000256" key="1">
    <source>
        <dbReference type="SAM" id="MobiDB-lite"/>
    </source>
</evidence>
<organism evidence="3 4">
    <name type="scientific">Cristinia sonorae</name>
    <dbReference type="NCBI Taxonomy" id="1940300"/>
    <lineage>
        <taxon>Eukaryota</taxon>
        <taxon>Fungi</taxon>
        <taxon>Dikarya</taxon>
        <taxon>Basidiomycota</taxon>
        <taxon>Agaricomycotina</taxon>
        <taxon>Agaricomycetes</taxon>
        <taxon>Agaricomycetidae</taxon>
        <taxon>Agaricales</taxon>
        <taxon>Pleurotineae</taxon>
        <taxon>Stephanosporaceae</taxon>
        <taxon>Cristinia</taxon>
    </lineage>
</organism>
<reference evidence="3" key="1">
    <citation type="journal article" date="2021" name="New Phytol.">
        <title>Evolutionary innovations through gain and loss of genes in the ectomycorrhizal Boletales.</title>
        <authorList>
            <person name="Wu G."/>
            <person name="Miyauchi S."/>
            <person name="Morin E."/>
            <person name="Kuo A."/>
            <person name="Drula E."/>
            <person name="Varga T."/>
            <person name="Kohler A."/>
            <person name="Feng B."/>
            <person name="Cao Y."/>
            <person name="Lipzen A."/>
            <person name="Daum C."/>
            <person name="Hundley H."/>
            <person name="Pangilinan J."/>
            <person name="Johnson J."/>
            <person name="Barry K."/>
            <person name="LaButti K."/>
            <person name="Ng V."/>
            <person name="Ahrendt S."/>
            <person name="Min B."/>
            <person name="Choi I.G."/>
            <person name="Park H."/>
            <person name="Plett J.M."/>
            <person name="Magnuson J."/>
            <person name="Spatafora J.W."/>
            <person name="Nagy L.G."/>
            <person name="Henrissat B."/>
            <person name="Grigoriev I.V."/>
            <person name="Yang Z.L."/>
            <person name="Xu J."/>
            <person name="Martin F.M."/>
        </authorList>
    </citation>
    <scope>NUCLEOTIDE SEQUENCE</scope>
    <source>
        <strain evidence="3">KKN 215</strain>
    </source>
</reference>
<feature type="compositionally biased region" description="Polar residues" evidence="1">
    <location>
        <begin position="524"/>
        <end position="538"/>
    </location>
</feature>
<feature type="region of interest" description="Disordered" evidence="1">
    <location>
        <begin position="346"/>
        <end position="434"/>
    </location>
</feature>
<protein>
    <recommendedName>
        <fullName evidence="2">Ribonuclease H1 N-terminal domain-containing protein</fullName>
    </recommendedName>
</protein>